<evidence type="ECO:0000256" key="3">
    <source>
        <dbReference type="ARBA" id="ARBA00022676"/>
    </source>
</evidence>
<feature type="transmembrane region" description="Helical" evidence="8">
    <location>
        <begin position="245"/>
        <end position="264"/>
    </location>
</feature>
<name>A0A8S9YS20_9TREM</name>
<comment type="caution">
    <text evidence="9">The sequence shown here is derived from an EMBL/GenBank/DDBJ whole genome shotgun (WGS) entry which is preliminary data.</text>
</comment>
<dbReference type="GO" id="GO:0005637">
    <property type="term" value="C:nuclear inner membrane"/>
    <property type="evidence" value="ECO:0007669"/>
    <property type="project" value="TreeGrafter"/>
</dbReference>
<dbReference type="GO" id="GO:0000030">
    <property type="term" value="F:mannosyltransferase activity"/>
    <property type="evidence" value="ECO:0007669"/>
    <property type="project" value="TreeGrafter"/>
</dbReference>
<evidence type="ECO:0000256" key="8">
    <source>
        <dbReference type="SAM" id="Phobius"/>
    </source>
</evidence>
<dbReference type="InterPro" id="IPR018732">
    <property type="entry name" value="Dpy-19/Dpy-19-like"/>
</dbReference>
<dbReference type="Pfam" id="PF10034">
    <property type="entry name" value="Dpy19"/>
    <property type="match status" value="1"/>
</dbReference>
<comment type="similarity">
    <text evidence="2">Belongs to the dpy-19 family.</text>
</comment>
<comment type="subcellular location">
    <subcellularLocation>
        <location evidence="1">Membrane</location>
        <topology evidence="1">Multi-pass membrane protein</topology>
    </subcellularLocation>
</comment>
<dbReference type="AlphaFoldDB" id="A0A8S9YS20"/>
<proteinExistence type="inferred from homology"/>
<evidence type="ECO:0000313" key="9">
    <source>
        <dbReference type="EMBL" id="KAF7257769.1"/>
    </source>
</evidence>
<keyword evidence="6 8" id="KW-1133">Transmembrane helix</keyword>
<keyword evidence="3" id="KW-0328">Glycosyltransferase</keyword>
<evidence type="ECO:0000256" key="7">
    <source>
        <dbReference type="ARBA" id="ARBA00023136"/>
    </source>
</evidence>
<accession>A0A8S9YS20</accession>
<keyword evidence="10" id="KW-1185">Reference proteome</keyword>
<gene>
    <name evidence="9" type="ORF">EG68_03988</name>
</gene>
<feature type="transmembrane region" description="Helical" evidence="8">
    <location>
        <begin position="224"/>
        <end position="240"/>
    </location>
</feature>
<keyword evidence="5 8" id="KW-0812">Transmembrane</keyword>
<dbReference type="OrthoDB" id="6019623at2759"/>
<dbReference type="PANTHER" id="PTHR31488:SF3">
    <property type="entry name" value="C-MANNOSYLTRANSFERASE DPY19L3"/>
    <property type="match status" value="1"/>
</dbReference>
<evidence type="ECO:0000256" key="4">
    <source>
        <dbReference type="ARBA" id="ARBA00022679"/>
    </source>
</evidence>
<dbReference type="Proteomes" id="UP000822476">
    <property type="component" value="Unassembled WGS sequence"/>
</dbReference>
<reference evidence="9" key="1">
    <citation type="submission" date="2019-07" db="EMBL/GenBank/DDBJ databases">
        <title>Annotation for the trematode Paragonimus miyazaki's.</title>
        <authorList>
            <person name="Choi Y.-J."/>
        </authorList>
    </citation>
    <scope>NUCLEOTIDE SEQUENCE</scope>
    <source>
        <strain evidence="9">Japan</strain>
    </source>
</reference>
<keyword evidence="4" id="KW-0808">Transferase</keyword>
<organism evidence="9 10">
    <name type="scientific">Paragonimus skrjabini miyazakii</name>
    <dbReference type="NCBI Taxonomy" id="59628"/>
    <lineage>
        <taxon>Eukaryota</taxon>
        <taxon>Metazoa</taxon>
        <taxon>Spiralia</taxon>
        <taxon>Lophotrochozoa</taxon>
        <taxon>Platyhelminthes</taxon>
        <taxon>Trematoda</taxon>
        <taxon>Digenea</taxon>
        <taxon>Plagiorchiida</taxon>
        <taxon>Troglotremata</taxon>
        <taxon>Troglotrematidae</taxon>
        <taxon>Paragonimus</taxon>
    </lineage>
</organism>
<feature type="transmembrane region" description="Helical" evidence="8">
    <location>
        <begin position="485"/>
        <end position="508"/>
    </location>
</feature>
<keyword evidence="7 8" id="KW-0472">Membrane</keyword>
<dbReference type="PANTHER" id="PTHR31488">
    <property type="entry name" value="DPY-19-LIKE 1, LIKE (H. SAPIENS)"/>
    <property type="match status" value="1"/>
</dbReference>
<evidence type="ECO:0000256" key="1">
    <source>
        <dbReference type="ARBA" id="ARBA00004141"/>
    </source>
</evidence>
<evidence type="ECO:0000256" key="5">
    <source>
        <dbReference type="ARBA" id="ARBA00022692"/>
    </source>
</evidence>
<feature type="transmembrane region" description="Helical" evidence="8">
    <location>
        <begin position="6"/>
        <end position="22"/>
    </location>
</feature>
<evidence type="ECO:0000256" key="6">
    <source>
        <dbReference type="ARBA" id="ARBA00022989"/>
    </source>
</evidence>
<evidence type="ECO:0000256" key="2">
    <source>
        <dbReference type="ARBA" id="ARBA00008744"/>
    </source>
</evidence>
<sequence>MFSNVLSVLLPLLYGAIHVFLIRKRRETDLWWSQITTLEKEISYRTEQGLYYSYYKVLVEERNFFEGLRSLFSENRTESPVVINIFKRMNIFPEIVLSVLYRLSRWMSPIDFYDFSTAVLQALTLIGVCFAIQDLQVQQLTSALLYAVLFISNQHEMSRVAFALPLRENFALPFWWLRLFFIIRVVSPRKRQLSLNSVHLVNVVLLITTTVAFCITWQFCQFVLLLEACIIAPLFHIGYLQDKQCLVLCTINVFGLISTSLVQAGSLFPFASPCFALLLTHILWIWFKFWLLSHSGVRNATSKCPPSTSARFRDFVLNQFISKSFYHPLPIFAKCFLFTALSCISKYTVPAEDATHILKFVLQKLNIWHQLDFHATLYLCSGAFQSMNIHSYLTDGLEWSKWVWPSYIFGMVWLSQIGHSRITRRLIKTIKKLRLKSSKNCKRSPTTKCEPGFEVYKIWHFAYNIIFGILAWSTVRMKYLWTPHLLLVSTCGLVLICEQTAAAVMPVLSRLILARQIWSQKQCNDSQKGRKPNKFSSTAYRKRLDLDPFQCIIWRWRLAYILALALTVYFLIHVSLVR</sequence>
<feature type="transmembrane region" description="Helical" evidence="8">
    <location>
        <begin position="558"/>
        <end position="576"/>
    </location>
</feature>
<protein>
    <submittedName>
        <fullName evidence="9">Uncharacterized protein</fullName>
    </submittedName>
</protein>
<feature type="transmembrane region" description="Helical" evidence="8">
    <location>
        <begin position="461"/>
        <end position="479"/>
    </location>
</feature>
<feature type="transmembrane region" description="Helical" evidence="8">
    <location>
        <begin position="199"/>
        <end position="218"/>
    </location>
</feature>
<evidence type="ECO:0000313" key="10">
    <source>
        <dbReference type="Proteomes" id="UP000822476"/>
    </source>
</evidence>
<dbReference type="EMBL" id="JTDE01002160">
    <property type="protein sequence ID" value="KAF7257769.1"/>
    <property type="molecule type" value="Genomic_DNA"/>
</dbReference>
<feature type="transmembrane region" description="Helical" evidence="8">
    <location>
        <begin position="270"/>
        <end position="291"/>
    </location>
</feature>